<dbReference type="SUPFAM" id="SSF53697">
    <property type="entry name" value="SIS domain"/>
    <property type="match status" value="1"/>
</dbReference>
<evidence type="ECO:0000313" key="3">
    <source>
        <dbReference type="Proteomes" id="UP000319130"/>
    </source>
</evidence>
<dbReference type="AlphaFoldDB" id="A0A523W6N4"/>
<keyword evidence="2" id="KW-0413">Isomerase</keyword>
<accession>A0A523W6N4</accession>
<proteinExistence type="predicted"/>
<dbReference type="GO" id="GO:0016853">
    <property type="term" value="F:isomerase activity"/>
    <property type="evidence" value="ECO:0007669"/>
    <property type="project" value="UniProtKB-KW"/>
</dbReference>
<dbReference type="NCBIfam" id="NF002805">
    <property type="entry name" value="PRK02947.1"/>
    <property type="match status" value="1"/>
</dbReference>
<protein>
    <submittedName>
        <fullName evidence="2">Sugar isomerase domain-containing protein</fullName>
    </submittedName>
</protein>
<sequence>MGEKSFPRNYPMKGKRFLEICKEFLDRIEEGQAENFKKAGQLIGDKIMEGGIVHVVGTGGHACLPAYDMFYRAGALVPINYIIPIGALYGAGGATHGMRMERTPGYMKQVIDYYRVGNGDVAIVFNNIGVNAATIDAALACKEKGATVIGVAGLVWQEDIPEDHHTRHPSRKNLKDIVDLFIDDYNPVGDSVIELEGFDRAIAPISTVSDGYIVRRIEIESIKYMIEKGFKPPVWVSANTVGGDKANKKYQDDYFYKIKLL</sequence>
<comment type="caution">
    <text evidence="2">The sequence shown here is derived from an EMBL/GenBank/DDBJ whole genome shotgun (WGS) entry which is preliminary data.</text>
</comment>
<name>A0A523W6N4_UNCAE</name>
<dbReference type="GO" id="GO:1901135">
    <property type="term" value="P:carbohydrate derivative metabolic process"/>
    <property type="evidence" value="ECO:0007669"/>
    <property type="project" value="InterPro"/>
</dbReference>
<gene>
    <name evidence="2" type="ORF">E3J48_03885</name>
</gene>
<evidence type="ECO:0000313" key="2">
    <source>
        <dbReference type="EMBL" id="TET62694.1"/>
    </source>
</evidence>
<dbReference type="InterPro" id="IPR046348">
    <property type="entry name" value="SIS_dom_sf"/>
</dbReference>
<evidence type="ECO:0000259" key="1">
    <source>
        <dbReference type="Pfam" id="PF13580"/>
    </source>
</evidence>
<organism evidence="2 3">
    <name type="scientific">Aerophobetes bacterium</name>
    <dbReference type="NCBI Taxonomy" id="2030807"/>
    <lineage>
        <taxon>Bacteria</taxon>
        <taxon>Candidatus Aerophobota</taxon>
    </lineage>
</organism>
<dbReference type="InterPro" id="IPR001347">
    <property type="entry name" value="SIS_dom"/>
</dbReference>
<feature type="domain" description="SIS" evidence="1">
    <location>
        <begin position="17"/>
        <end position="153"/>
    </location>
</feature>
<reference evidence="2 3" key="1">
    <citation type="submission" date="2019-03" db="EMBL/GenBank/DDBJ databases">
        <title>Metabolic potential of uncultured bacteria and archaea associated with petroleum seepage in deep-sea sediments.</title>
        <authorList>
            <person name="Dong X."/>
            <person name="Hubert C."/>
        </authorList>
    </citation>
    <scope>NUCLEOTIDE SEQUENCE [LARGE SCALE GENOMIC DNA]</scope>
    <source>
        <strain evidence="2">E29_bin52</strain>
    </source>
</reference>
<dbReference type="EMBL" id="SOIZ01000167">
    <property type="protein sequence ID" value="TET62694.1"/>
    <property type="molecule type" value="Genomic_DNA"/>
</dbReference>
<dbReference type="Gene3D" id="3.40.50.10490">
    <property type="entry name" value="Glucose-6-phosphate isomerase like protein, domain 1"/>
    <property type="match status" value="1"/>
</dbReference>
<dbReference type="Pfam" id="PF13580">
    <property type="entry name" value="SIS_2"/>
    <property type="match status" value="1"/>
</dbReference>
<dbReference type="Proteomes" id="UP000319130">
    <property type="component" value="Unassembled WGS sequence"/>
</dbReference>
<dbReference type="GO" id="GO:0097367">
    <property type="term" value="F:carbohydrate derivative binding"/>
    <property type="evidence" value="ECO:0007669"/>
    <property type="project" value="InterPro"/>
</dbReference>